<reference evidence="6 7" key="1">
    <citation type="submission" date="2024-01" db="EMBL/GenBank/DDBJ databases">
        <title>A draft genome for the cacao thread blight pathogen Marasmiellus scandens.</title>
        <authorList>
            <person name="Baruah I.K."/>
            <person name="Leung J."/>
            <person name="Bukari Y."/>
            <person name="Amoako-Attah I."/>
            <person name="Meinhardt L.W."/>
            <person name="Bailey B.A."/>
            <person name="Cohen S.P."/>
        </authorList>
    </citation>
    <scope>NUCLEOTIDE SEQUENCE [LARGE SCALE GENOMIC DNA]</scope>
    <source>
        <strain evidence="6 7">GH-19</strain>
    </source>
</reference>
<dbReference type="PROSITE" id="PS50405">
    <property type="entry name" value="GST_CTER"/>
    <property type="match status" value="1"/>
</dbReference>
<keyword evidence="2" id="KW-0808">Transferase</keyword>
<dbReference type="EMBL" id="JBANRG010000027">
    <property type="protein sequence ID" value="KAK7453280.1"/>
    <property type="molecule type" value="Genomic_DNA"/>
</dbReference>
<protein>
    <recommendedName>
        <fullName evidence="1">glutathione transferase</fullName>
        <ecNumber evidence="1">2.5.1.18</ecNumber>
    </recommendedName>
</protein>
<evidence type="ECO:0000256" key="3">
    <source>
        <dbReference type="ARBA" id="ARBA00047960"/>
    </source>
</evidence>
<dbReference type="Pfam" id="PF13417">
    <property type="entry name" value="GST_N_3"/>
    <property type="match status" value="1"/>
</dbReference>
<dbReference type="InterPro" id="IPR004046">
    <property type="entry name" value="GST_C"/>
</dbReference>
<comment type="caution">
    <text evidence="6">The sequence shown here is derived from an EMBL/GenBank/DDBJ whole genome shotgun (WGS) entry which is preliminary data.</text>
</comment>
<dbReference type="SUPFAM" id="SSF47616">
    <property type="entry name" value="GST C-terminal domain-like"/>
    <property type="match status" value="1"/>
</dbReference>
<dbReference type="Gene3D" id="1.20.1050.10">
    <property type="match status" value="1"/>
</dbReference>
<dbReference type="InterPro" id="IPR036282">
    <property type="entry name" value="Glutathione-S-Trfase_C_sf"/>
</dbReference>
<dbReference type="Proteomes" id="UP001498398">
    <property type="component" value="Unassembled WGS sequence"/>
</dbReference>
<organism evidence="6 7">
    <name type="scientific">Marasmiellus scandens</name>
    <dbReference type="NCBI Taxonomy" id="2682957"/>
    <lineage>
        <taxon>Eukaryota</taxon>
        <taxon>Fungi</taxon>
        <taxon>Dikarya</taxon>
        <taxon>Basidiomycota</taxon>
        <taxon>Agaricomycotina</taxon>
        <taxon>Agaricomycetes</taxon>
        <taxon>Agaricomycetidae</taxon>
        <taxon>Agaricales</taxon>
        <taxon>Marasmiineae</taxon>
        <taxon>Omphalotaceae</taxon>
        <taxon>Marasmiellus</taxon>
    </lineage>
</organism>
<proteinExistence type="predicted"/>
<evidence type="ECO:0000313" key="6">
    <source>
        <dbReference type="EMBL" id="KAK7453280.1"/>
    </source>
</evidence>
<dbReference type="InterPro" id="IPR036249">
    <property type="entry name" value="Thioredoxin-like_sf"/>
</dbReference>
<keyword evidence="7" id="KW-1185">Reference proteome</keyword>
<evidence type="ECO:0000313" key="7">
    <source>
        <dbReference type="Proteomes" id="UP001498398"/>
    </source>
</evidence>
<gene>
    <name evidence="6" type="ORF">VKT23_011956</name>
</gene>
<feature type="domain" description="GST C-terminal" evidence="5">
    <location>
        <begin position="91"/>
        <end position="222"/>
    </location>
</feature>
<dbReference type="InterPro" id="IPR040079">
    <property type="entry name" value="Glutathione_S-Trfase"/>
</dbReference>
<dbReference type="SFLD" id="SFLDG00358">
    <property type="entry name" value="Main_(cytGST)"/>
    <property type="match status" value="1"/>
</dbReference>
<dbReference type="PANTHER" id="PTHR43900">
    <property type="entry name" value="GLUTATHIONE S-TRANSFERASE RHO"/>
    <property type="match status" value="1"/>
</dbReference>
<dbReference type="CDD" id="cd03053">
    <property type="entry name" value="GST_N_Phi"/>
    <property type="match status" value="1"/>
</dbReference>
<dbReference type="InterPro" id="IPR004045">
    <property type="entry name" value="Glutathione_S-Trfase_N"/>
</dbReference>
<sequence>MVLKLHGFIKSTCTRRVAIILHEKKIPYEFINVDFTKGEHKSLAYLEKQPFGEIPYIDDDGFILYESRAICRYLETKYSDKGPKLAPSPSDLKAYALYEQAASIEASNFDPHATKAVVEAIFKPLFGGLPKDEAQYEEALKTLALKLEGYEKILSEQKYLAGNEITLVDLFHLPYGSLLAAAGSDIMTTKSPHVARWWNDITRRASWQAVKDNIPTGVVKFE</sequence>
<evidence type="ECO:0000259" key="5">
    <source>
        <dbReference type="PROSITE" id="PS50405"/>
    </source>
</evidence>
<dbReference type="InterPro" id="IPR010987">
    <property type="entry name" value="Glutathione-S-Trfase_C-like"/>
</dbReference>
<dbReference type="Pfam" id="PF00043">
    <property type="entry name" value="GST_C"/>
    <property type="match status" value="1"/>
</dbReference>
<comment type="catalytic activity">
    <reaction evidence="3">
        <text>RX + glutathione = an S-substituted glutathione + a halide anion + H(+)</text>
        <dbReference type="Rhea" id="RHEA:16437"/>
        <dbReference type="ChEBI" id="CHEBI:15378"/>
        <dbReference type="ChEBI" id="CHEBI:16042"/>
        <dbReference type="ChEBI" id="CHEBI:17792"/>
        <dbReference type="ChEBI" id="CHEBI:57925"/>
        <dbReference type="ChEBI" id="CHEBI:90779"/>
        <dbReference type="EC" id="2.5.1.18"/>
    </reaction>
</comment>
<dbReference type="EC" id="2.5.1.18" evidence="1"/>
<evidence type="ECO:0000259" key="4">
    <source>
        <dbReference type="PROSITE" id="PS50404"/>
    </source>
</evidence>
<dbReference type="SFLD" id="SFLDG01154">
    <property type="entry name" value="Main.5:_Phi-like"/>
    <property type="match status" value="1"/>
</dbReference>
<dbReference type="Gene3D" id="3.40.30.10">
    <property type="entry name" value="Glutaredoxin"/>
    <property type="match status" value="1"/>
</dbReference>
<name>A0ABR1J7Y0_9AGAR</name>
<accession>A0ABR1J7Y0</accession>
<feature type="domain" description="GST N-terminal" evidence="4">
    <location>
        <begin position="1"/>
        <end position="82"/>
    </location>
</feature>
<dbReference type="SFLD" id="SFLDS00019">
    <property type="entry name" value="Glutathione_Transferase_(cytos"/>
    <property type="match status" value="1"/>
</dbReference>
<dbReference type="PANTHER" id="PTHR43900:SF3">
    <property type="entry name" value="GLUTATHIONE S-TRANSFERASE RHO"/>
    <property type="match status" value="1"/>
</dbReference>
<evidence type="ECO:0000256" key="1">
    <source>
        <dbReference type="ARBA" id="ARBA00012452"/>
    </source>
</evidence>
<dbReference type="SUPFAM" id="SSF52833">
    <property type="entry name" value="Thioredoxin-like"/>
    <property type="match status" value="1"/>
</dbReference>
<evidence type="ECO:0000256" key="2">
    <source>
        <dbReference type="ARBA" id="ARBA00022679"/>
    </source>
</evidence>
<dbReference type="PROSITE" id="PS50404">
    <property type="entry name" value="GST_NTER"/>
    <property type="match status" value="1"/>
</dbReference>